<dbReference type="RefSeq" id="WP_229744198.1">
    <property type="nucleotide sequence ID" value="NZ_BMFD01000001.1"/>
</dbReference>
<protein>
    <recommendedName>
        <fullName evidence="4">Glycoside hydrolase family 5 domain-containing protein</fullName>
    </recommendedName>
</protein>
<dbReference type="Pfam" id="PF00150">
    <property type="entry name" value="Cellulase"/>
    <property type="match status" value="1"/>
</dbReference>
<evidence type="ECO:0000259" key="4">
    <source>
        <dbReference type="Pfam" id="PF00150"/>
    </source>
</evidence>
<keyword evidence="1 3" id="KW-0378">Hydrolase</keyword>
<accession>A0ABQ1LPZ0</accession>
<comment type="caution">
    <text evidence="5">The sequence shown here is derived from an EMBL/GenBank/DDBJ whole genome shotgun (WGS) entry which is preliminary data.</text>
</comment>
<dbReference type="Proteomes" id="UP000635885">
    <property type="component" value="Unassembled WGS sequence"/>
</dbReference>
<name>A0ABQ1LPZ0_9BACT</name>
<proteinExistence type="inferred from homology"/>
<dbReference type="PANTHER" id="PTHR34142:SF1">
    <property type="entry name" value="GLYCOSIDE HYDROLASE FAMILY 5 DOMAIN-CONTAINING PROTEIN"/>
    <property type="match status" value="1"/>
</dbReference>
<reference evidence="6" key="1">
    <citation type="journal article" date="2019" name="Int. J. Syst. Evol. Microbiol.">
        <title>The Global Catalogue of Microorganisms (GCM) 10K type strain sequencing project: providing services to taxonomists for standard genome sequencing and annotation.</title>
        <authorList>
            <consortium name="The Broad Institute Genomics Platform"/>
            <consortium name="The Broad Institute Genome Sequencing Center for Infectious Disease"/>
            <person name="Wu L."/>
            <person name="Ma J."/>
        </authorList>
    </citation>
    <scope>NUCLEOTIDE SEQUENCE [LARGE SCALE GENOMIC DNA]</scope>
    <source>
        <strain evidence="6">CGMCC 1.12479</strain>
    </source>
</reference>
<dbReference type="EMBL" id="BMFD01000001">
    <property type="protein sequence ID" value="GGC27017.1"/>
    <property type="molecule type" value="Genomic_DNA"/>
</dbReference>
<feature type="domain" description="Glycoside hydrolase family 5" evidence="4">
    <location>
        <begin position="60"/>
        <end position="301"/>
    </location>
</feature>
<sequence length="334" mass="38262">MGLFFSCTQKEDPSDSNFPIPDLSTLTFAIDKGSILYHQEEIRYKGVNAMQTFGLNDPRLMNDWQVKIVREFIGNLREQPIAGNPIQGSDGVWYHPLQTIVDQNRAHGIVTILCPFGWVDEAGNQELITGMNPAQQNFYPAYKQKMKEIAKHFKEQPDVWIQVWNEPYHWDNQNGYTHDRWLNDMVDMVDNLRSIASFYNIILVPGNEQGQSEEVILSKGNQLLEGRFNILFDIHAYEKWLLNSSKESIVARLNAVKSKNFAFVIGEIGVQNVGDPMPVSHFLEAAEHTDVSVLGWLWNQNEPYKNALLTKDGVEHATPENNYWGKVFKAFLSN</sequence>
<keyword evidence="2 3" id="KW-0326">Glycosidase</keyword>
<dbReference type="Gene3D" id="3.20.20.80">
    <property type="entry name" value="Glycosidases"/>
    <property type="match status" value="1"/>
</dbReference>
<evidence type="ECO:0000313" key="6">
    <source>
        <dbReference type="Proteomes" id="UP000635885"/>
    </source>
</evidence>
<evidence type="ECO:0000256" key="3">
    <source>
        <dbReference type="RuleBase" id="RU361153"/>
    </source>
</evidence>
<evidence type="ECO:0000256" key="2">
    <source>
        <dbReference type="ARBA" id="ARBA00023295"/>
    </source>
</evidence>
<keyword evidence="6" id="KW-1185">Reference proteome</keyword>
<dbReference type="InterPro" id="IPR017853">
    <property type="entry name" value="GH"/>
</dbReference>
<dbReference type="PANTHER" id="PTHR34142">
    <property type="entry name" value="ENDO-BETA-1,4-GLUCANASE A"/>
    <property type="match status" value="1"/>
</dbReference>
<dbReference type="SUPFAM" id="SSF51445">
    <property type="entry name" value="(Trans)glycosidases"/>
    <property type="match status" value="1"/>
</dbReference>
<dbReference type="InterPro" id="IPR001547">
    <property type="entry name" value="Glyco_hydro_5"/>
</dbReference>
<evidence type="ECO:0000313" key="5">
    <source>
        <dbReference type="EMBL" id="GGC27017.1"/>
    </source>
</evidence>
<evidence type="ECO:0000256" key="1">
    <source>
        <dbReference type="ARBA" id="ARBA00022801"/>
    </source>
</evidence>
<comment type="similarity">
    <text evidence="3">Belongs to the glycosyl hydrolase 5 (cellulase A) family.</text>
</comment>
<organism evidence="5 6">
    <name type="scientific">Belliella aquatica</name>
    <dbReference type="NCBI Taxonomy" id="1323734"/>
    <lineage>
        <taxon>Bacteria</taxon>
        <taxon>Pseudomonadati</taxon>
        <taxon>Bacteroidota</taxon>
        <taxon>Cytophagia</taxon>
        <taxon>Cytophagales</taxon>
        <taxon>Cyclobacteriaceae</taxon>
        <taxon>Belliella</taxon>
    </lineage>
</organism>
<gene>
    <name evidence="5" type="ORF">GCM10010993_02630</name>
</gene>